<feature type="region of interest" description="Disordered" evidence="5">
    <location>
        <begin position="136"/>
        <end position="158"/>
    </location>
</feature>
<keyword evidence="4" id="KW-0411">Iron-sulfur</keyword>
<evidence type="ECO:0000256" key="5">
    <source>
        <dbReference type="SAM" id="MobiDB-lite"/>
    </source>
</evidence>
<dbReference type="InterPro" id="IPR018967">
    <property type="entry name" value="FeS-contain_CDGSH-typ"/>
</dbReference>
<proteinExistence type="predicted"/>
<dbReference type="Proteomes" id="UP001161325">
    <property type="component" value="Unassembled WGS sequence"/>
</dbReference>
<keyword evidence="1" id="KW-0001">2Fe-2S</keyword>
<name>A0AA37V1R9_9BACT</name>
<evidence type="ECO:0000256" key="1">
    <source>
        <dbReference type="ARBA" id="ARBA00022714"/>
    </source>
</evidence>
<evidence type="ECO:0000313" key="7">
    <source>
        <dbReference type="EMBL" id="GLC24192.1"/>
    </source>
</evidence>
<feature type="domain" description="Iron-binding zinc finger CDGSH type" evidence="6">
    <location>
        <begin position="97"/>
        <end position="140"/>
    </location>
</feature>
<dbReference type="InterPro" id="IPR010693">
    <property type="entry name" value="Divergent_4Fe-4S_mono-cluster"/>
</dbReference>
<dbReference type="GO" id="GO:0046872">
    <property type="term" value="F:metal ion binding"/>
    <property type="evidence" value="ECO:0007669"/>
    <property type="project" value="UniProtKB-KW"/>
</dbReference>
<gene>
    <name evidence="7" type="ORF">rosag_07050</name>
</gene>
<feature type="compositionally biased region" description="Pro residues" evidence="5">
    <location>
        <begin position="143"/>
        <end position="158"/>
    </location>
</feature>
<organism evidence="7 8">
    <name type="scientific">Roseisolibacter agri</name>
    <dbReference type="NCBI Taxonomy" id="2014610"/>
    <lineage>
        <taxon>Bacteria</taxon>
        <taxon>Pseudomonadati</taxon>
        <taxon>Gemmatimonadota</taxon>
        <taxon>Gemmatimonadia</taxon>
        <taxon>Gemmatimonadales</taxon>
        <taxon>Gemmatimonadaceae</taxon>
        <taxon>Roseisolibacter</taxon>
    </lineage>
</organism>
<comment type="caution">
    <text evidence="7">The sequence shown here is derived from an EMBL/GenBank/DDBJ whole genome shotgun (WGS) entry which is preliminary data.</text>
</comment>
<evidence type="ECO:0000256" key="2">
    <source>
        <dbReference type="ARBA" id="ARBA00022723"/>
    </source>
</evidence>
<reference evidence="7" key="1">
    <citation type="submission" date="2022-08" db="EMBL/GenBank/DDBJ databases">
        <title>Draft genome sequencing of Roseisolibacter agri AW1220.</title>
        <authorList>
            <person name="Tobiishi Y."/>
            <person name="Tonouchi A."/>
        </authorList>
    </citation>
    <scope>NUCLEOTIDE SEQUENCE</scope>
    <source>
        <strain evidence="7">AW1220</strain>
    </source>
</reference>
<dbReference type="SUPFAM" id="SSF54862">
    <property type="entry name" value="4Fe-4S ferredoxins"/>
    <property type="match status" value="1"/>
</dbReference>
<dbReference type="AlphaFoldDB" id="A0AA37V1R9"/>
<keyword evidence="8" id="KW-1185">Reference proteome</keyword>
<dbReference type="EMBL" id="BRXS01000001">
    <property type="protein sequence ID" value="GLC24192.1"/>
    <property type="molecule type" value="Genomic_DNA"/>
</dbReference>
<evidence type="ECO:0000259" key="6">
    <source>
        <dbReference type="SMART" id="SM00704"/>
    </source>
</evidence>
<dbReference type="Pfam" id="PF06902">
    <property type="entry name" value="Fer4_19"/>
    <property type="match status" value="1"/>
</dbReference>
<dbReference type="RefSeq" id="WP_284348640.1">
    <property type="nucleotide sequence ID" value="NZ_BRXS01000001.1"/>
</dbReference>
<sequence length="158" mass="16792">MPKRLQTYATDEVTVTFDPNRCIHAAACVRALPLVFDPRERRWIRPELAPAADVVAAVTRCPTGALRAWAPDGSQASAVPDDGLTIRARRDGPLYVRGPVRIVTEAGEIIAEDERVALCRCGGTANAPFCDGSHTARGFTDRPAPPPATPPATPPAAS</sequence>
<evidence type="ECO:0000313" key="8">
    <source>
        <dbReference type="Proteomes" id="UP001161325"/>
    </source>
</evidence>
<accession>A0AA37V1R9</accession>
<evidence type="ECO:0000256" key="3">
    <source>
        <dbReference type="ARBA" id="ARBA00023004"/>
    </source>
</evidence>
<dbReference type="Pfam" id="PF09360">
    <property type="entry name" value="zf-CDGSH"/>
    <property type="match status" value="1"/>
</dbReference>
<keyword evidence="3" id="KW-0408">Iron</keyword>
<dbReference type="SMART" id="SM00704">
    <property type="entry name" value="ZnF_CDGSH"/>
    <property type="match status" value="1"/>
</dbReference>
<dbReference type="Gene3D" id="3.30.70.20">
    <property type="match status" value="1"/>
</dbReference>
<dbReference type="Gene3D" id="3.40.5.90">
    <property type="entry name" value="CDGSH iron-sulfur domain, mitoNEET-type"/>
    <property type="match status" value="1"/>
</dbReference>
<dbReference type="InterPro" id="IPR042216">
    <property type="entry name" value="MitoNEET_CISD"/>
</dbReference>
<dbReference type="GO" id="GO:0051537">
    <property type="term" value="F:2 iron, 2 sulfur cluster binding"/>
    <property type="evidence" value="ECO:0007669"/>
    <property type="project" value="UniProtKB-KW"/>
</dbReference>
<keyword evidence="2" id="KW-0479">Metal-binding</keyword>
<dbReference type="GO" id="GO:0005737">
    <property type="term" value="C:cytoplasm"/>
    <property type="evidence" value="ECO:0007669"/>
    <property type="project" value="UniProtKB-ARBA"/>
</dbReference>
<evidence type="ECO:0000256" key="4">
    <source>
        <dbReference type="ARBA" id="ARBA00023014"/>
    </source>
</evidence>
<protein>
    <recommendedName>
        <fullName evidence="6">Iron-binding zinc finger CDGSH type domain-containing protein</fullName>
    </recommendedName>
</protein>